<dbReference type="EMBL" id="BGZK01000222">
    <property type="protein sequence ID" value="GBP29625.1"/>
    <property type="molecule type" value="Genomic_DNA"/>
</dbReference>
<dbReference type="OrthoDB" id="425681at2759"/>
<organism evidence="1 2">
    <name type="scientific">Eumeta variegata</name>
    <name type="common">Bagworm moth</name>
    <name type="synonym">Eumeta japonica</name>
    <dbReference type="NCBI Taxonomy" id="151549"/>
    <lineage>
        <taxon>Eukaryota</taxon>
        <taxon>Metazoa</taxon>
        <taxon>Ecdysozoa</taxon>
        <taxon>Arthropoda</taxon>
        <taxon>Hexapoda</taxon>
        <taxon>Insecta</taxon>
        <taxon>Pterygota</taxon>
        <taxon>Neoptera</taxon>
        <taxon>Endopterygota</taxon>
        <taxon>Lepidoptera</taxon>
        <taxon>Glossata</taxon>
        <taxon>Ditrysia</taxon>
        <taxon>Tineoidea</taxon>
        <taxon>Psychidae</taxon>
        <taxon>Oiketicinae</taxon>
        <taxon>Eumeta</taxon>
    </lineage>
</organism>
<proteinExistence type="predicted"/>
<reference evidence="1 2" key="1">
    <citation type="journal article" date="2019" name="Commun. Biol.">
        <title>The bagworm genome reveals a unique fibroin gene that provides high tensile strength.</title>
        <authorList>
            <person name="Kono N."/>
            <person name="Nakamura H."/>
            <person name="Ohtoshi R."/>
            <person name="Tomita M."/>
            <person name="Numata K."/>
            <person name="Arakawa K."/>
        </authorList>
    </citation>
    <scope>NUCLEOTIDE SEQUENCE [LARGE SCALE GENOMIC DNA]</scope>
</reference>
<protein>
    <submittedName>
        <fullName evidence="1">Uncharacterized protein</fullName>
    </submittedName>
</protein>
<evidence type="ECO:0000313" key="1">
    <source>
        <dbReference type="EMBL" id="GBP29625.1"/>
    </source>
</evidence>
<evidence type="ECO:0000313" key="2">
    <source>
        <dbReference type="Proteomes" id="UP000299102"/>
    </source>
</evidence>
<gene>
    <name evidence="1" type="ORF">EVAR_79174_1</name>
</gene>
<keyword evidence="2" id="KW-1185">Reference proteome</keyword>
<accession>A0A4C1UT55</accession>
<comment type="caution">
    <text evidence="1">The sequence shown here is derived from an EMBL/GenBank/DDBJ whole genome shotgun (WGS) entry which is preliminary data.</text>
</comment>
<sequence>MIVKVGHGSRKSKSRINAVEMRSLRSTCGVSRRNRCRNNDVRGRRDLKEVVVTRVERGVNEHASHQKVRDHRRLWSLATPDESLVHLVKSFSEERDI</sequence>
<dbReference type="AlphaFoldDB" id="A0A4C1UT55"/>
<name>A0A4C1UT55_EUMVA</name>
<dbReference type="Proteomes" id="UP000299102">
    <property type="component" value="Unassembled WGS sequence"/>
</dbReference>